<keyword evidence="1" id="KW-0472">Membrane</keyword>
<organism evidence="2 3">
    <name type="scientific">Candidatus Falkowbacteria bacterium GW2011_GWE1_38_31</name>
    <dbReference type="NCBI Taxonomy" id="1618638"/>
    <lineage>
        <taxon>Bacteria</taxon>
        <taxon>Candidatus Falkowiibacteriota</taxon>
    </lineage>
</organism>
<accession>A0A0G0N0S0</accession>
<sequence length="192" mass="22105">MILNNFNNLDVKKKINYVVGITCLAVILIIYFAILPFINDIKKLRADLITEKIELADKMNKDKNMVDLNDNIKKIEPQLQILDKIFINKNRELDFITILELIEKKNFVSQKLVINPLNESDKNIIKTVPVNIEVVGQYKNALQYLSDLEALSYYVNINTIDISKAENTNLTTEGKTNNENIKLSISANTFWK</sequence>
<evidence type="ECO:0000256" key="1">
    <source>
        <dbReference type="SAM" id="Phobius"/>
    </source>
</evidence>
<gene>
    <name evidence="2" type="ORF">US91_C0003G0026</name>
</gene>
<name>A0A0G0N0S0_9BACT</name>
<dbReference type="GO" id="GO:0043683">
    <property type="term" value="P:type IV pilus assembly"/>
    <property type="evidence" value="ECO:0007669"/>
    <property type="project" value="InterPro"/>
</dbReference>
<keyword evidence="1" id="KW-0812">Transmembrane</keyword>
<dbReference type="EMBL" id="LBUU01000003">
    <property type="protein sequence ID" value="KKQ70696.1"/>
    <property type="molecule type" value="Genomic_DNA"/>
</dbReference>
<dbReference type="Proteomes" id="UP000034022">
    <property type="component" value="Unassembled WGS sequence"/>
</dbReference>
<evidence type="ECO:0000313" key="2">
    <source>
        <dbReference type="EMBL" id="KKQ70696.1"/>
    </source>
</evidence>
<protein>
    <recommendedName>
        <fullName evidence="4">Pilus assembly protein, PilO</fullName>
    </recommendedName>
</protein>
<evidence type="ECO:0008006" key="4">
    <source>
        <dbReference type="Google" id="ProtNLM"/>
    </source>
</evidence>
<dbReference type="Pfam" id="PF04350">
    <property type="entry name" value="PilO"/>
    <property type="match status" value="1"/>
</dbReference>
<dbReference type="Gene3D" id="3.30.70.60">
    <property type="match status" value="1"/>
</dbReference>
<dbReference type="AlphaFoldDB" id="A0A0G0N0S0"/>
<dbReference type="InterPro" id="IPR007445">
    <property type="entry name" value="PilO"/>
</dbReference>
<feature type="transmembrane region" description="Helical" evidence="1">
    <location>
        <begin position="15"/>
        <end position="38"/>
    </location>
</feature>
<keyword evidence="1" id="KW-1133">Transmembrane helix</keyword>
<proteinExistence type="predicted"/>
<evidence type="ECO:0000313" key="3">
    <source>
        <dbReference type="Proteomes" id="UP000034022"/>
    </source>
</evidence>
<reference evidence="2 3" key="1">
    <citation type="journal article" date="2015" name="Nature">
        <title>rRNA introns, odd ribosomes, and small enigmatic genomes across a large radiation of phyla.</title>
        <authorList>
            <person name="Brown C.T."/>
            <person name="Hug L.A."/>
            <person name="Thomas B.C."/>
            <person name="Sharon I."/>
            <person name="Castelle C.J."/>
            <person name="Singh A."/>
            <person name="Wilkins M.J."/>
            <person name="Williams K.H."/>
            <person name="Banfield J.F."/>
        </authorList>
    </citation>
    <scope>NUCLEOTIDE SEQUENCE [LARGE SCALE GENOMIC DNA]</scope>
</reference>
<dbReference type="InterPro" id="IPR014717">
    <property type="entry name" value="Transl_elong_EF1B/ribsomal_bS6"/>
</dbReference>
<dbReference type="GO" id="GO:0043107">
    <property type="term" value="P:type IV pilus-dependent motility"/>
    <property type="evidence" value="ECO:0007669"/>
    <property type="project" value="InterPro"/>
</dbReference>
<comment type="caution">
    <text evidence="2">The sequence shown here is derived from an EMBL/GenBank/DDBJ whole genome shotgun (WGS) entry which is preliminary data.</text>
</comment>